<proteinExistence type="predicted"/>
<reference evidence="1 2" key="1">
    <citation type="submission" date="2017-11" db="EMBL/GenBank/DDBJ databases">
        <title>Bradyrhizobium forestalis sp. nov., an efficient nitrogen-fixing bacterium isolated from nodules of forest legume species in the Amazon.</title>
        <authorList>
            <person name="Costa E.M."/>
            <person name="Guimaraes A."/>
            <person name="Carvalho T.S."/>
            <person name="Rodrigues T.L."/>
            <person name="Ribeiro P.R.A."/>
            <person name="Lebbe L."/>
            <person name="Willems A."/>
            <person name="Moreira F.M.S."/>
        </authorList>
    </citation>
    <scope>NUCLEOTIDE SEQUENCE [LARGE SCALE GENOMIC DNA]</scope>
    <source>
        <strain evidence="1 2">INPA54B</strain>
    </source>
</reference>
<evidence type="ECO:0000313" key="2">
    <source>
        <dbReference type="Proteomes" id="UP000231194"/>
    </source>
</evidence>
<keyword evidence="2" id="KW-1185">Reference proteome</keyword>
<accession>A0A2M8RCS2</accession>
<dbReference type="Proteomes" id="UP000231194">
    <property type="component" value="Unassembled WGS sequence"/>
</dbReference>
<evidence type="ECO:0000313" key="1">
    <source>
        <dbReference type="EMBL" id="PJG55613.1"/>
    </source>
</evidence>
<dbReference type="AlphaFoldDB" id="A0A2M8RCS2"/>
<protein>
    <submittedName>
        <fullName evidence="1">Uncharacterized protein</fullName>
    </submittedName>
</protein>
<comment type="caution">
    <text evidence="1">The sequence shown here is derived from an EMBL/GenBank/DDBJ whole genome shotgun (WGS) entry which is preliminary data.</text>
</comment>
<sequence>MSAILLRALRPSFETPALGGLLRMRTECAAAVQFQRAPTPISLILRDRAAVVSRDEACAQAAAESQMR</sequence>
<gene>
    <name evidence="1" type="ORF">CVM73_08615</name>
</gene>
<dbReference type="EMBL" id="PGVG01000005">
    <property type="protein sequence ID" value="PJG55613.1"/>
    <property type="molecule type" value="Genomic_DNA"/>
</dbReference>
<organism evidence="1 2">
    <name type="scientific">Bradyrhizobium forestalis</name>
    <dbReference type="NCBI Taxonomy" id="1419263"/>
    <lineage>
        <taxon>Bacteria</taxon>
        <taxon>Pseudomonadati</taxon>
        <taxon>Pseudomonadota</taxon>
        <taxon>Alphaproteobacteria</taxon>
        <taxon>Hyphomicrobiales</taxon>
        <taxon>Nitrobacteraceae</taxon>
        <taxon>Bradyrhizobium</taxon>
    </lineage>
</organism>
<name>A0A2M8RCS2_9BRAD</name>